<reference evidence="3 4" key="1">
    <citation type="submission" date="2021-07" db="EMBL/GenBank/DDBJ databases">
        <authorList>
            <person name="Palmer J.M."/>
        </authorList>
    </citation>
    <scope>NUCLEOTIDE SEQUENCE [LARGE SCALE GENOMIC DNA]</scope>
    <source>
        <strain evidence="3 4">AT_MEX2019</strain>
        <tissue evidence="3">Muscle</tissue>
    </source>
</reference>
<name>A0ABU7B0V8_9TELE</name>
<evidence type="ECO:0000256" key="1">
    <source>
        <dbReference type="SAM" id="MobiDB-lite"/>
    </source>
</evidence>
<gene>
    <name evidence="3" type="ORF">ATANTOWER_029065</name>
</gene>
<keyword evidence="2" id="KW-0472">Membrane</keyword>
<evidence type="ECO:0000313" key="4">
    <source>
        <dbReference type="Proteomes" id="UP001345963"/>
    </source>
</evidence>
<proteinExistence type="predicted"/>
<feature type="region of interest" description="Disordered" evidence="1">
    <location>
        <begin position="1"/>
        <end position="20"/>
    </location>
</feature>
<evidence type="ECO:0000256" key="2">
    <source>
        <dbReference type="SAM" id="Phobius"/>
    </source>
</evidence>
<keyword evidence="2" id="KW-0812">Transmembrane</keyword>
<sequence length="251" mass="28326">MFPGCVPEVSSDEESPKSLEYTETDHVPKLDFQSIKPQIDSLCAESTGNRFLNEKIKQFAKELTDKLYVDIMRSHYYQIPVPPEGKCLSDSVLSSKKVRDASGQIQVCPEVFYARAEDEVRTFLQSIFLWIKNEETYQIGEEDKVSSVLSEIDNLVKQKYVTSTQIMSPEPCEPQNEKDSKPNISSEFADQSKSDEGDQVSLMSHTDSLIVTRKRFLKKMSMLGSGGVFYLFLTLLPPGAAARRSWTGVAR</sequence>
<comment type="caution">
    <text evidence="3">The sequence shown here is derived from an EMBL/GenBank/DDBJ whole genome shotgun (WGS) entry which is preliminary data.</text>
</comment>
<dbReference type="Proteomes" id="UP001345963">
    <property type="component" value="Unassembled WGS sequence"/>
</dbReference>
<protein>
    <submittedName>
        <fullName evidence="3">Uncharacterized protein</fullName>
    </submittedName>
</protein>
<feature type="transmembrane region" description="Helical" evidence="2">
    <location>
        <begin position="222"/>
        <end position="241"/>
    </location>
</feature>
<evidence type="ECO:0000313" key="3">
    <source>
        <dbReference type="EMBL" id="MED6243878.1"/>
    </source>
</evidence>
<keyword evidence="2" id="KW-1133">Transmembrane helix</keyword>
<organism evidence="3 4">
    <name type="scientific">Ataeniobius toweri</name>
    <dbReference type="NCBI Taxonomy" id="208326"/>
    <lineage>
        <taxon>Eukaryota</taxon>
        <taxon>Metazoa</taxon>
        <taxon>Chordata</taxon>
        <taxon>Craniata</taxon>
        <taxon>Vertebrata</taxon>
        <taxon>Euteleostomi</taxon>
        <taxon>Actinopterygii</taxon>
        <taxon>Neopterygii</taxon>
        <taxon>Teleostei</taxon>
        <taxon>Neoteleostei</taxon>
        <taxon>Acanthomorphata</taxon>
        <taxon>Ovalentaria</taxon>
        <taxon>Atherinomorphae</taxon>
        <taxon>Cyprinodontiformes</taxon>
        <taxon>Goodeidae</taxon>
        <taxon>Ataeniobius</taxon>
    </lineage>
</organism>
<keyword evidence="4" id="KW-1185">Reference proteome</keyword>
<feature type="region of interest" description="Disordered" evidence="1">
    <location>
        <begin position="167"/>
        <end position="198"/>
    </location>
</feature>
<accession>A0ABU7B0V8</accession>
<dbReference type="EMBL" id="JAHUTI010036930">
    <property type="protein sequence ID" value="MED6243878.1"/>
    <property type="molecule type" value="Genomic_DNA"/>
</dbReference>